<organism evidence="2 3">
    <name type="scientific">Virgibacillus phasianinus</name>
    <dbReference type="NCBI Taxonomy" id="2017483"/>
    <lineage>
        <taxon>Bacteria</taxon>
        <taxon>Bacillati</taxon>
        <taxon>Bacillota</taxon>
        <taxon>Bacilli</taxon>
        <taxon>Bacillales</taxon>
        <taxon>Bacillaceae</taxon>
        <taxon>Virgibacillus</taxon>
    </lineage>
</organism>
<dbReference type="KEGG" id="vil:CFK37_02805"/>
<reference evidence="2 3" key="1">
    <citation type="submission" date="2017-07" db="EMBL/GenBank/DDBJ databases">
        <title>Virgibacillus sp. LM2416.</title>
        <authorList>
            <person name="Tak E.J."/>
            <person name="Bae J.-W."/>
        </authorList>
    </citation>
    <scope>NUCLEOTIDE SEQUENCE [LARGE SCALE GENOMIC DNA]</scope>
    <source>
        <strain evidence="2 3">LM2416</strain>
    </source>
</reference>
<keyword evidence="1" id="KW-0472">Membrane</keyword>
<dbReference type="RefSeq" id="WP_089060473.1">
    <property type="nucleotide sequence ID" value="NZ_CP022315.1"/>
</dbReference>
<dbReference type="Proteomes" id="UP000198312">
    <property type="component" value="Chromosome"/>
</dbReference>
<keyword evidence="3" id="KW-1185">Reference proteome</keyword>
<dbReference type="AlphaFoldDB" id="A0A220TZV0"/>
<dbReference type="EMBL" id="CP022315">
    <property type="protein sequence ID" value="ASK61196.1"/>
    <property type="molecule type" value="Genomic_DNA"/>
</dbReference>
<evidence type="ECO:0000256" key="1">
    <source>
        <dbReference type="SAM" id="Phobius"/>
    </source>
</evidence>
<keyword evidence="1" id="KW-0812">Transmembrane</keyword>
<evidence type="ECO:0000313" key="2">
    <source>
        <dbReference type="EMBL" id="ASK61196.1"/>
    </source>
</evidence>
<evidence type="ECO:0000313" key="3">
    <source>
        <dbReference type="Proteomes" id="UP000198312"/>
    </source>
</evidence>
<proteinExistence type="predicted"/>
<feature type="transmembrane region" description="Helical" evidence="1">
    <location>
        <begin position="12"/>
        <end position="29"/>
    </location>
</feature>
<accession>A0A220TZV0</accession>
<protein>
    <submittedName>
        <fullName evidence="2">Uncharacterized protein</fullName>
    </submittedName>
</protein>
<name>A0A220TZV0_9BACI</name>
<gene>
    <name evidence="2" type="ORF">CFK37_02805</name>
</gene>
<keyword evidence="1" id="KW-1133">Transmembrane helix</keyword>
<sequence length="63" mass="7469">MWANLVGRMPEFMVIICTLLAFVIPYLVYKLNKRLHKYGDPPWKKTITDTSIMKKGKKEKKKK</sequence>
<dbReference type="OrthoDB" id="2666359at2"/>